<name>A0A1L8D095_9THEO</name>
<evidence type="ECO:0000256" key="2">
    <source>
        <dbReference type="ARBA" id="ARBA00022723"/>
    </source>
</evidence>
<accession>A0A1L8D095</accession>
<dbReference type="Proteomes" id="UP000187338">
    <property type="component" value="Unassembled WGS sequence"/>
</dbReference>
<keyword evidence="6" id="KW-1185">Reference proteome</keyword>
<dbReference type="AlphaFoldDB" id="A0A1L8D095"/>
<dbReference type="STRING" id="661089.ciss_04970"/>
<protein>
    <submittedName>
        <fullName evidence="5">Hemerythrin</fullName>
    </submittedName>
</protein>
<dbReference type="OrthoDB" id="9797092at2"/>
<evidence type="ECO:0000313" key="6">
    <source>
        <dbReference type="Proteomes" id="UP000187338"/>
    </source>
</evidence>
<dbReference type="NCBIfam" id="TIGR02481">
    <property type="entry name" value="hemeryth_dom"/>
    <property type="match status" value="1"/>
</dbReference>
<dbReference type="RefSeq" id="WP_075864765.1">
    <property type="nucleotide sequence ID" value="NZ_BDJL01000010.1"/>
</dbReference>
<dbReference type="InterPro" id="IPR035938">
    <property type="entry name" value="Hemerythrin-like_sf"/>
</dbReference>
<dbReference type="SUPFAM" id="SSF47188">
    <property type="entry name" value="Hemerythrin-like"/>
    <property type="match status" value="1"/>
</dbReference>
<dbReference type="PANTHER" id="PTHR37164">
    <property type="entry name" value="BACTERIOHEMERYTHRIN"/>
    <property type="match status" value="1"/>
</dbReference>
<evidence type="ECO:0000256" key="3">
    <source>
        <dbReference type="ARBA" id="ARBA00023004"/>
    </source>
</evidence>
<organism evidence="5 6">
    <name type="scientific">Carboxydothermus islandicus</name>
    <dbReference type="NCBI Taxonomy" id="661089"/>
    <lineage>
        <taxon>Bacteria</taxon>
        <taxon>Bacillati</taxon>
        <taxon>Bacillota</taxon>
        <taxon>Clostridia</taxon>
        <taxon>Thermoanaerobacterales</taxon>
        <taxon>Thermoanaerobacteraceae</taxon>
        <taxon>Carboxydothermus</taxon>
    </lineage>
</organism>
<dbReference type="InterPro" id="IPR050669">
    <property type="entry name" value="Hemerythrin"/>
</dbReference>
<evidence type="ECO:0000313" key="5">
    <source>
        <dbReference type="EMBL" id="GAV24564.1"/>
    </source>
</evidence>
<dbReference type="CDD" id="cd12107">
    <property type="entry name" value="Hemerythrin"/>
    <property type="match status" value="1"/>
</dbReference>
<feature type="domain" description="Hemerythrin-like" evidence="4">
    <location>
        <begin position="10"/>
        <end position="129"/>
    </location>
</feature>
<sequence>MMWKESYRIGVEKIDAQHQELFHRVDDFLRAIKGPGDWEDKVEQVKKTLEFMQGYVVEHFADEEAFQQEINYPDFAKHYLIHEEFKAEVAKYAEKFAASGFNEEIAQEFGGKLMAWLIYHVAMEDQKVGAYVRSQGGSN</sequence>
<comment type="similarity">
    <text evidence="1">Belongs to the hemerythrin family.</text>
</comment>
<dbReference type="Gene3D" id="1.20.120.50">
    <property type="entry name" value="Hemerythrin-like"/>
    <property type="match status" value="1"/>
</dbReference>
<reference evidence="6" key="1">
    <citation type="submission" date="2016-12" db="EMBL/GenBank/DDBJ databases">
        <title>Draft Genome Sequences od Carboxydothermus pertinax and islandicus, Hydrogenogenic Carboxydotrophic Bacteria.</title>
        <authorList>
            <person name="Fukuyama Y."/>
            <person name="Ohmae K."/>
            <person name="Yoneda Y."/>
            <person name="Yoshida T."/>
            <person name="Sako Y."/>
        </authorList>
    </citation>
    <scope>NUCLEOTIDE SEQUENCE [LARGE SCALE GENOMIC DNA]</scope>
    <source>
        <strain evidence="6">SET</strain>
    </source>
</reference>
<dbReference type="PANTHER" id="PTHR37164:SF1">
    <property type="entry name" value="BACTERIOHEMERYTHRIN"/>
    <property type="match status" value="1"/>
</dbReference>
<keyword evidence="3" id="KW-0408">Iron</keyword>
<dbReference type="Pfam" id="PF01814">
    <property type="entry name" value="Hemerythrin"/>
    <property type="match status" value="1"/>
</dbReference>
<comment type="caution">
    <text evidence="5">The sequence shown here is derived from an EMBL/GenBank/DDBJ whole genome shotgun (WGS) entry which is preliminary data.</text>
</comment>
<dbReference type="EMBL" id="BDJL01000010">
    <property type="protein sequence ID" value="GAV24564.1"/>
    <property type="molecule type" value="Genomic_DNA"/>
</dbReference>
<proteinExistence type="inferred from homology"/>
<keyword evidence="2" id="KW-0479">Metal-binding</keyword>
<dbReference type="GO" id="GO:0046872">
    <property type="term" value="F:metal ion binding"/>
    <property type="evidence" value="ECO:0007669"/>
    <property type="project" value="UniProtKB-KW"/>
</dbReference>
<evidence type="ECO:0000256" key="1">
    <source>
        <dbReference type="ARBA" id="ARBA00010587"/>
    </source>
</evidence>
<dbReference type="NCBIfam" id="NF033749">
    <property type="entry name" value="bact_hemeryth"/>
    <property type="match status" value="1"/>
</dbReference>
<evidence type="ECO:0000259" key="4">
    <source>
        <dbReference type="Pfam" id="PF01814"/>
    </source>
</evidence>
<dbReference type="InterPro" id="IPR012827">
    <property type="entry name" value="Hemerythrin_metal-bd"/>
</dbReference>
<dbReference type="InterPro" id="IPR012312">
    <property type="entry name" value="Hemerythrin-like"/>
</dbReference>
<gene>
    <name evidence="5" type="ORF">ciss_04970</name>
</gene>